<dbReference type="InterPro" id="IPR011009">
    <property type="entry name" value="Kinase-like_dom_sf"/>
</dbReference>
<dbReference type="GO" id="GO:0016477">
    <property type="term" value="P:cell migration"/>
    <property type="evidence" value="ECO:0007669"/>
    <property type="project" value="TreeGrafter"/>
</dbReference>
<dbReference type="PROSITE" id="PS50011">
    <property type="entry name" value="PROTEIN_KINASE_DOM"/>
    <property type="match status" value="1"/>
</dbReference>
<dbReference type="InterPro" id="IPR001245">
    <property type="entry name" value="Ser-Thr/Tyr_kinase_cat_dom"/>
</dbReference>
<dbReference type="InterPro" id="IPR008266">
    <property type="entry name" value="Tyr_kinase_AS"/>
</dbReference>
<dbReference type="PROSITE" id="PS00109">
    <property type="entry name" value="PROTEIN_KINASE_TYR"/>
    <property type="match status" value="1"/>
</dbReference>
<dbReference type="Proteomes" id="UP000887540">
    <property type="component" value="Unplaced"/>
</dbReference>
<dbReference type="GO" id="GO:0005886">
    <property type="term" value="C:plasma membrane"/>
    <property type="evidence" value="ECO:0007669"/>
    <property type="project" value="TreeGrafter"/>
</dbReference>
<feature type="transmembrane region" description="Helical" evidence="1">
    <location>
        <begin position="194"/>
        <end position="216"/>
    </location>
</feature>
<keyword evidence="1" id="KW-0812">Transmembrane</keyword>
<sequence>MDYLKRSKLEVVLILIFVNLIRNIKNECLLKNDFIPEGCQQCIGNDFDDIFQIATCDYTYYKPISAYLARPTISRCDLGKRCTTKTQCQAKCEVVEKQECLLQTCVGNNCSTISHTTIKDGCVLCDGAWQIGKTDIMVCRSGELLKRSCPANKWCMSQGDCKARCEEVDTNGTITSVLTSTSYSKVGTNSSGTILAILVIIAFIIFLVILGACWYYKNRLAKHFNQNIVSDSNSIELNLRKLNSPSIPNMSQIRLITLNQLIIDKKKLGEGEFGAVYAAMEYLAKNKIVHRDLATRNVLMKRYHHIEVTDFGLSSLLEGEIRSPQKLPFRWVPMECLKDLSSSLYSEATDVWSFGVTCWEILTFAKLPYENVHLKPETVLQTLYKYLSDGNRLEKPANCGLEFYQILIMCWSQQPASRPKFNMLREMLENYKTNAFAHVSDIRHKRSLLETSTDSEETQVKLISEILGQDDYIYEDYLLIKPEENELVRGSSLKGVNNYYKDERQLKKSNSDSKIYMDTSEYLLKKKRIGADFYNNPNIQKSNSYLEVVAYKNGDE</sequence>
<reference evidence="4" key="1">
    <citation type="submission" date="2022-11" db="UniProtKB">
        <authorList>
            <consortium name="WormBaseParasite"/>
        </authorList>
    </citation>
    <scope>IDENTIFICATION</scope>
</reference>
<organism evidence="3 4">
    <name type="scientific">Acrobeloides nanus</name>
    <dbReference type="NCBI Taxonomy" id="290746"/>
    <lineage>
        <taxon>Eukaryota</taxon>
        <taxon>Metazoa</taxon>
        <taxon>Ecdysozoa</taxon>
        <taxon>Nematoda</taxon>
        <taxon>Chromadorea</taxon>
        <taxon>Rhabditida</taxon>
        <taxon>Tylenchina</taxon>
        <taxon>Cephalobomorpha</taxon>
        <taxon>Cephaloboidea</taxon>
        <taxon>Cephalobidae</taxon>
        <taxon>Acrobeloides</taxon>
    </lineage>
</organism>
<keyword evidence="1" id="KW-0472">Membrane</keyword>
<evidence type="ECO:0000313" key="4">
    <source>
        <dbReference type="WBParaSite" id="ACRNAN_Path_1353.g5313.t1"/>
    </source>
</evidence>
<dbReference type="PRINTS" id="PR00109">
    <property type="entry name" value="TYRKINASE"/>
</dbReference>
<evidence type="ECO:0000256" key="1">
    <source>
        <dbReference type="SAM" id="Phobius"/>
    </source>
</evidence>
<dbReference type="AlphaFoldDB" id="A0A914BZU1"/>
<dbReference type="InterPro" id="IPR000719">
    <property type="entry name" value="Prot_kinase_dom"/>
</dbReference>
<keyword evidence="3" id="KW-1185">Reference proteome</keyword>
<feature type="domain" description="Protein kinase" evidence="2">
    <location>
        <begin position="163"/>
        <end position="437"/>
    </location>
</feature>
<dbReference type="InterPro" id="IPR050122">
    <property type="entry name" value="RTK"/>
</dbReference>
<name>A0A914BZU1_9BILA</name>
<dbReference type="Gene3D" id="1.10.510.10">
    <property type="entry name" value="Transferase(Phosphotransferase) domain 1"/>
    <property type="match status" value="1"/>
</dbReference>
<dbReference type="GO" id="GO:0005524">
    <property type="term" value="F:ATP binding"/>
    <property type="evidence" value="ECO:0007669"/>
    <property type="project" value="InterPro"/>
</dbReference>
<dbReference type="PANTHER" id="PTHR24416:SF566">
    <property type="entry name" value="EPIDERMAL GROWTH FACTOR RECEPTOR"/>
    <property type="match status" value="1"/>
</dbReference>
<proteinExistence type="predicted"/>
<dbReference type="WBParaSite" id="ACRNAN_Path_1353.g5313.t1">
    <property type="protein sequence ID" value="ACRNAN_Path_1353.g5313.t1"/>
    <property type="gene ID" value="ACRNAN_Path_1353.g5313"/>
</dbReference>
<dbReference type="PANTHER" id="PTHR24416">
    <property type="entry name" value="TYROSINE-PROTEIN KINASE RECEPTOR"/>
    <property type="match status" value="1"/>
</dbReference>
<dbReference type="SUPFAM" id="SSF56112">
    <property type="entry name" value="Protein kinase-like (PK-like)"/>
    <property type="match status" value="1"/>
</dbReference>
<dbReference type="GO" id="GO:0007169">
    <property type="term" value="P:cell surface receptor protein tyrosine kinase signaling pathway"/>
    <property type="evidence" value="ECO:0007669"/>
    <property type="project" value="TreeGrafter"/>
</dbReference>
<protein>
    <submittedName>
        <fullName evidence="4">Protein kinase domain-containing protein</fullName>
    </submittedName>
</protein>
<dbReference type="GO" id="GO:0004714">
    <property type="term" value="F:transmembrane receptor protein tyrosine kinase activity"/>
    <property type="evidence" value="ECO:0007669"/>
    <property type="project" value="TreeGrafter"/>
</dbReference>
<keyword evidence="1" id="KW-1133">Transmembrane helix</keyword>
<evidence type="ECO:0000313" key="3">
    <source>
        <dbReference type="Proteomes" id="UP000887540"/>
    </source>
</evidence>
<evidence type="ECO:0000259" key="2">
    <source>
        <dbReference type="PROSITE" id="PS50011"/>
    </source>
</evidence>
<dbReference type="Pfam" id="PF07714">
    <property type="entry name" value="PK_Tyr_Ser-Thr"/>
    <property type="match status" value="1"/>
</dbReference>
<dbReference type="InterPro" id="IPR020635">
    <property type="entry name" value="Tyr_kinase_cat_dom"/>
</dbReference>
<accession>A0A914BZU1</accession>
<dbReference type="GO" id="GO:0043235">
    <property type="term" value="C:receptor complex"/>
    <property type="evidence" value="ECO:0007669"/>
    <property type="project" value="TreeGrafter"/>
</dbReference>
<dbReference type="GO" id="GO:0007399">
    <property type="term" value="P:nervous system development"/>
    <property type="evidence" value="ECO:0007669"/>
    <property type="project" value="TreeGrafter"/>
</dbReference>
<dbReference type="SMART" id="SM00219">
    <property type="entry name" value="TyrKc"/>
    <property type="match status" value="1"/>
</dbReference>